<gene>
    <name evidence="2" type="ORF">SAMN04490355_104056</name>
</gene>
<keyword evidence="3" id="KW-1185">Reference proteome</keyword>
<sequence>MSEKITAEDIRESLRKRFTRPEWALFFEVGNGTAGNLKRWADALAMNMYPSRGLAIVGFEIKVSRNDLKKELEQPKKAEAVGCFCNQWYLVVPKGLINGTDIIPAAWGILEYNNGSLRQTKKPSELSCQPITKEFVAAILRRDDEAHAKNIAQQVQSLSEQRITELRQRHEENLKAERERMSERHKQLWQSIKDFEKISGIRINSYNGEELGKAVEILQKIGITGSYSHLKAVRRNMEMFLTETEKIIQDNERGGIT</sequence>
<feature type="coiled-coil region" evidence="1">
    <location>
        <begin position="160"/>
        <end position="187"/>
    </location>
</feature>
<dbReference type="OrthoDB" id="2828561at2"/>
<protein>
    <submittedName>
        <fullName evidence="2">Uncharacterized protein</fullName>
    </submittedName>
</protein>
<keyword evidence="1" id="KW-0175">Coiled coil</keyword>
<accession>A0A1I4N2V0</accession>
<evidence type="ECO:0000313" key="3">
    <source>
        <dbReference type="Proteomes" id="UP000199520"/>
    </source>
</evidence>
<dbReference type="RefSeq" id="WP_090940881.1">
    <property type="nucleotide sequence ID" value="NZ_FOTS01000040.1"/>
</dbReference>
<dbReference type="AlphaFoldDB" id="A0A1I4N2V0"/>
<evidence type="ECO:0000313" key="2">
    <source>
        <dbReference type="EMBL" id="SFM09656.1"/>
    </source>
</evidence>
<proteinExistence type="predicted"/>
<dbReference type="Proteomes" id="UP000199520">
    <property type="component" value="Unassembled WGS sequence"/>
</dbReference>
<reference evidence="3" key="1">
    <citation type="submission" date="2016-10" db="EMBL/GenBank/DDBJ databases">
        <authorList>
            <person name="Varghese N."/>
            <person name="Submissions S."/>
        </authorList>
    </citation>
    <scope>NUCLEOTIDE SEQUENCE [LARGE SCALE GENOMIC DNA]</scope>
    <source>
        <strain evidence="3">DSM 13327</strain>
    </source>
</reference>
<name>A0A1I4N2V0_9FIRM</name>
<evidence type="ECO:0000256" key="1">
    <source>
        <dbReference type="SAM" id="Coils"/>
    </source>
</evidence>
<dbReference type="EMBL" id="FOTS01000040">
    <property type="protein sequence ID" value="SFM09656.1"/>
    <property type="molecule type" value="Genomic_DNA"/>
</dbReference>
<organism evidence="2 3">
    <name type="scientific">Pelosinus propionicus DSM 13327</name>
    <dbReference type="NCBI Taxonomy" id="1123291"/>
    <lineage>
        <taxon>Bacteria</taxon>
        <taxon>Bacillati</taxon>
        <taxon>Bacillota</taxon>
        <taxon>Negativicutes</taxon>
        <taxon>Selenomonadales</taxon>
        <taxon>Sporomusaceae</taxon>
        <taxon>Pelosinus</taxon>
    </lineage>
</organism>
<dbReference type="STRING" id="1123291.SAMN04490355_104056"/>